<feature type="compositionally biased region" description="Low complexity" evidence="1">
    <location>
        <begin position="149"/>
        <end position="168"/>
    </location>
</feature>
<accession>A0A4Q1BBA2</accession>
<evidence type="ECO:0000313" key="4">
    <source>
        <dbReference type="Proteomes" id="UP000289152"/>
    </source>
</evidence>
<name>A0A4Q1BBA2_TREME</name>
<keyword evidence="4" id="KW-1185">Reference proteome</keyword>
<organism evidence="3 4">
    <name type="scientific">Tremella mesenterica</name>
    <name type="common">Jelly fungus</name>
    <dbReference type="NCBI Taxonomy" id="5217"/>
    <lineage>
        <taxon>Eukaryota</taxon>
        <taxon>Fungi</taxon>
        <taxon>Dikarya</taxon>
        <taxon>Basidiomycota</taxon>
        <taxon>Agaricomycotina</taxon>
        <taxon>Tremellomycetes</taxon>
        <taxon>Tremellales</taxon>
        <taxon>Tremellaceae</taxon>
        <taxon>Tremella</taxon>
    </lineage>
</organism>
<dbReference type="AlphaFoldDB" id="A0A4Q1BBA2"/>
<proteinExistence type="predicted"/>
<feature type="compositionally biased region" description="Pro residues" evidence="1">
    <location>
        <begin position="127"/>
        <end position="138"/>
    </location>
</feature>
<dbReference type="OrthoDB" id="27140at2759"/>
<dbReference type="SUPFAM" id="SSF47923">
    <property type="entry name" value="Ypt/Rab-GAP domain of gyp1p"/>
    <property type="match status" value="1"/>
</dbReference>
<reference evidence="3 4" key="1">
    <citation type="submission" date="2016-06" db="EMBL/GenBank/DDBJ databases">
        <title>Evolution of pathogenesis and genome organization in the Tremellales.</title>
        <authorList>
            <person name="Cuomo C."/>
            <person name="Litvintseva A."/>
            <person name="Heitman J."/>
            <person name="Chen Y."/>
            <person name="Sun S."/>
            <person name="Springer D."/>
            <person name="Dromer F."/>
            <person name="Young S."/>
            <person name="Zeng Q."/>
            <person name="Chapman S."/>
            <person name="Gujja S."/>
            <person name="Saif S."/>
            <person name="Birren B."/>
        </authorList>
    </citation>
    <scope>NUCLEOTIDE SEQUENCE [LARGE SCALE GENOMIC DNA]</scope>
    <source>
        <strain evidence="3 4">ATCC 28783</strain>
    </source>
</reference>
<protein>
    <recommendedName>
        <fullName evidence="2">Rab-GAP TBC domain-containing protein</fullName>
    </recommendedName>
</protein>
<dbReference type="InterPro" id="IPR035969">
    <property type="entry name" value="Rab-GAP_TBC_sf"/>
</dbReference>
<evidence type="ECO:0000259" key="2">
    <source>
        <dbReference type="Pfam" id="PF00566"/>
    </source>
</evidence>
<dbReference type="Gene3D" id="1.10.472.80">
    <property type="entry name" value="Ypt/Rab-GAP domain of gyp1p, domain 3"/>
    <property type="match status" value="1"/>
</dbReference>
<gene>
    <name evidence="3" type="ORF">M231_07829</name>
</gene>
<dbReference type="VEuPathDB" id="FungiDB:TREMEDRAFT_29209"/>
<dbReference type="Pfam" id="PF00566">
    <property type="entry name" value="RabGAP-TBC"/>
    <property type="match status" value="1"/>
</dbReference>
<feature type="region of interest" description="Disordered" evidence="1">
    <location>
        <begin position="127"/>
        <end position="171"/>
    </location>
</feature>
<dbReference type="STRING" id="5217.A0A4Q1BBA2"/>
<dbReference type="InParanoid" id="A0A4Q1BBA2"/>
<sequence length="438" mass="48962">MSSSMQDFVELLNAEQYVPITKLRENARHGISSRVRGVSGFFVTSSNLSSLYYRASEVWMYLLEILSSDKTNESKSLVDLNESYQHLSSSLSSSITSVILKTALHHHLRRFSNPTYASLISSLTAEPLPPLDSSPSQPPSIERDRVNANSSTDVTNSPNSNPNSKSPSQILTLSDGLNVPIVAKTDKANVQAQHMRLLPPPPTSPLTRQNYLTVIQEVIGKYYAARSAGLLPSARYTIPNTNLKPQESQTQGCNVEGQVEAGKSSIEWKEEWEDSKTLVYLATPFCCTYTRPIAIYLSLAHFIAKLKSFPPLPSRLASLLTLFRLSIPDLFGYFEDEQVNYIQVAMSWLTGMLGREMCLANVLRLWDAYIASEDMFELHCYVCVAILATCKEILEELDSSEVRIMLLDLPPLDIDRLLQDAANMKMAYPLPRPVEDLK</sequence>
<dbReference type="EMBL" id="SDIL01000173">
    <property type="protein sequence ID" value="RXK34924.1"/>
    <property type="molecule type" value="Genomic_DNA"/>
</dbReference>
<dbReference type="Proteomes" id="UP000289152">
    <property type="component" value="Unassembled WGS sequence"/>
</dbReference>
<comment type="caution">
    <text evidence="3">The sequence shown here is derived from an EMBL/GenBank/DDBJ whole genome shotgun (WGS) entry which is preliminary data.</text>
</comment>
<evidence type="ECO:0000256" key="1">
    <source>
        <dbReference type="SAM" id="MobiDB-lite"/>
    </source>
</evidence>
<dbReference type="InterPro" id="IPR000195">
    <property type="entry name" value="Rab-GAP-TBC_dom"/>
</dbReference>
<feature type="domain" description="Rab-GAP TBC" evidence="2">
    <location>
        <begin position="308"/>
        <end position="392"/>
    </location>
</feature>
<evidence type="ECO:0000313" key="3">
    <source>
        <dbReference type="EMBL" id="RXK34924.1"/>
    </source>
</evidence>